<comment type="subunit">
    <text evidence="6">Monomer.</text>
</comment>
<organism evidence="9 10">
    <name type="scientific">Schinkia azotoformans MEV2011</name>
    <dbReference type="NCBI Taxonomy" id="1348973"/>
    <lineage>
        <taxon>Bacteria</taxon>
        <taxon>Bacillati</taxon>
        <taxon>Bacillota</taxon>
        <taxon>Bacilli</taxon>
        <taxon>Bacillales</taxon>
        <taxon>Bacillaceae</taxon>
        <taxon>Calidifontibacillus/Schinkia group</taxon>
        <taxon>Schinkia</taxon>
    </lineage>
</organism>
<gene>
    <name evidence="6" type="primary">map</name>
    <name evidence="9" type="ORF">M670_00809</name>
</gene>
<feature type="binding site" evidence="6">
    <location>
        <position position="232"/>
    </location>
    <ligand>
        <name>a divalent metal cation</name>
        <dbReference type="ChEBI" id="CHEBI:60240"/>
        <label>2</label>
        <note>catalytic</note>
    </ligand>
</feature>
<keyword evidence="3 6" id="KW-0645">Protease</keyword>
<dbReference type="Gene3D" id="3.90.230.10">
    <property type="entry name" value="Creatinase/methionine aminopeptidase superfamily"/>
    <property type="match status" value="1"/>
</dbReference>
<evidence type="ECO:0000256" key="3">
    <source>
        <dbReference type="ARBA" id="ARBA00022670"/>
    </source>
</evidence>
<evidence type="ECO:0000256" key="6">
    <source>
        <dbReference type="HAMAP-Rule" id="MF_01974"/>
    </source>
</evidence>
<evidence type="ECO:0000256" key="7">
    <source>
        <dbReference type="RuleBase" id="RU003653"/>
    </source>
</evidence>
<evidence type="ECO:0000313" key="9">
    <source>
        <dbReference type="EMBL" id="KEF39787.1"/>
    </source>
</evidence>
<comment type="function">
    <text evidence="1 6">Removes the N-terminal methionine from nascent proteins. The N-terminal methionine is often cleaved when the second residue in the primary sequence is small and uncharged (Met-Ala-, Cys, Gly, Pro, Ser, Thr, or Val). Requires deformylation of the N(alpha)-formylated initiator methionine before it can be hydrolyzed.</text>
</comment>
<dbReference type="PROSITE" id="PS00680">
    <property type="entry name" value="MAP_1"/>
    <property type="match status" value="1"/>
</dbReference>
<dbReference type="RefSeq" id="WP_035193483.1">
    <property type="nucleotide sequence ID" value="NZ_JJRY01000002.1"/>
</dbReference>
<dbReference type="EC" id="3.4.11.18" evidence="6 7"/>
<dbReference type="PANTHER" id="PTHR43330:SF17">
    <property type="entry name" value="METHIONINE AMINOPEPTIDASE"/>
    <property type="match status" value="1"/>
</dbReference>
<evidence type="ECO:0000313" key="10">
    <source>
        <dbReference type="Proteomes" id="UP000027936"/>
    </source>
</evidence>
<dbReference type="Pfam" id="PF00557">
    <property type="entry name" value="Peptidase_M24"/>
    <property type="match status" value="1"/>
</dbReference>
<dbReference type="OrthoDB" id="9802055at2"/>
<dbReference type="EMBL" id="JJRY01000002">
    <property type="protein sequence ID" value="KEF39787.1"/>
    <property type="molecule type" value="Genomic_DNA"/>
</dbReference>
<feature type="binding site" evidence="6">
    <location>
        <position position="168"/>
    </location>
    <ligand>
        <name>a divalent metal cation</name>
        <dbReference type="ChEBI" id="CHEBI:60240"/>
        <label>2</label>
        <note>catalytic</note>
    </ligand>
</feature>
<feature type="binding site" evidence="6">
    <location>
        <position position="77"/>
    </location>
    <ligand>
        <name>substrate</name>
    </ligand>
</feature>
<dbReference type="InterPro" id="IPR001714">
    <property type="entry name" value="Pept_M24_MAP"/>
</dbReference>
<dbReference type="GO" id="GO:0004239">
    <property type="term" value="F:initiator methionyl aminopeptidase activity"/>
    <property type="evidence" value="ECO:0007669"/>
    <property type="project" value="UniProtKB-UniRule"/>
</dbReference>
<dbReference type="GO" id="GO:0046872">
    <property type="term" value="F:metal ion binding"/>
    <property type="evidence" value="ECO:0007669"/>
    <property type="project" value="UniProtKB-UniRule"/>
</dbReference>
<proteinExistence type="inferred from homology"/>
<evidence type="ECO:0000256" key="2">
    <source>
        <dbReference type="ARBA" id="ARBA00022438"/>
    </source>
</evidence>
<sequence>MITLKSQREIELMHEAGKLLAKVHLEIAKMIKPGITTSEIDSFVEDFLAKHGATPEQKGYQGYQFATCASVNDEICHGFPRNEPLKNGDIVTIDMVVNLNGALADSAWTYQVGEATEETTKLLDVTKKALYLGIEQAVVGNRVGDIGHAIQTFVEGEGFSVVREFTGHGIGPTIHEEPMILHYGQPGKGTRLKEGMVITIEPMVNVGEWKSTMDDNKWTARTIDGKLSAQYEHTIAITKDGPVILTDQDKL</sequence>
<keyword evidence="4 6" id="KW-0479">Metal-binding</keyword>
<keyword evidence="5 6" id="KW-0378">Hydrolase</keyword>
<dbReference type="PANTHER" id="PTHR43330">
    <property type="entry name" value="METHIONINE AMINOPEPTIDASE"/>
    <property type="match status" value="1"/>
</dbReference>
<evidence type="ECO:0000256" key="1">
    <source>
        <dbReference type="ARBA" id="ARBA00002521"/>
    </source>
</evidence>
<dbReference type="InterPro" id="IPR036005">
    <property type="entry name" value="Creatinase/aminopeptidase-like"/>
</dbReference>
<dbReference type="PATRIC" id="fig|1348973.3.peg.780"/>
<feature type="binding site" evidence="6">
    <location>
        <position position="201"/>
    </location>
    <ligand>
        <name>a divalent metal cation</name>
        <dbReference type="ChEBI" id="CHEBI:60240"/>
        <label>2</label>
        <note>catalytic</note>
    </ligand>
</feature>
<feature type="binding site" evidence="6">
    <location>
        <position position="94"/>
    </location>
    <ligand>
        <name>a divalent metal cation</name>
        <dbReference type="ChEBI" id="CHEBI:60240"/>
        <label>1</label>
    </ligand>
</feature>
<dbReference type="HAMAP" id="MF_01974">
    <property type="entry name" value="MetAP_1"/>
    <property type="match status" value="1"/>
</dbReference>
<feature type="binding site" evidence="6">
    <location>
        <position position="105"/>
    </location>
    <ligand>
        <name>a divalent metal cation</name>
        <dbReference type="ChEBI" id="CHEBI:60240"/>
        <label>2</label>
        <note>catalytic</note>
    </ligand>
</feature>
<dbReference type="AlphaFoldDB" id="A0A072NRC5"/>
<accession>A0A072NRC5</accession>
<comment type="cofactor">
    <cofactor evidence="6">
        <name>Co(2+)</name>
        <dbReference type="ChEBI" id="CHEBI:48828"/>
    </cofactor>
    <cofactor evidence="6">
        <name>Zn(2+)</name>
        <dbReference type="ChEBI" id="CHEBI:29105"/>
    </cofactor>
    <cofactor evidence="6">
        <name>Mn(2+)</name>
        <dbReference type="ChEBI" id="CHEBI:29035"/>
    </cofactor>
    <cofactor evidence="6">
        <name>Fe(2+)</name>
        <dbReference type="ChEBI" id="CHEBI:29033"/>
    </cofactor>
    <text evidence="6">Binds 2 divalent metal cations per subunit. Has a high-affinity and a low affinity metal-binding site. The true nature of the physiological cofactor is under debate. The enzyme is active with cobalt, zinc, manganese or divalent iron ions. Most likely, methionine aminopeptidases function as mononuclear Fe(2+)-metalloproteases under physiological conditions, and the catalytically relevant metal-binding site has been assigned to the histidine-containing high-affinity site.</text>
</comment>
<dbReference type="InterPro" id="IPR002467">
    <property type="entry name" value="Pept_M24A_MAP1"/>
</dbReference>
<dbReference type="CDD" id="cd01086">
    <property type="entry name" value="MetAP1"/>
    <property type="match status" value="1"/>
</dbReference>
<name>A0A072NRC5_SCHAZ</name>
<dbReference type="InterPro" id="IPR000994">
    <property type="entry name" value="Pept_M24"/>
</dbReference>
<evidence type="ECO:0000259" key="8">
    <source>
        <dbReference type="Pfam" id="PF00557"/>
    </source>
</evidence>
<feature type="binding site" evidence="6">
    <location>
        <position position="232"/>
    </location>
    <ligand>
        <name>a divalent metal cation</name>
        <dbReference type="ChEBI" id="CHEBI:60240"/>
        <label>1</label>
    </ligand>
</feature>
<reference evidence="9 10" key="1">
    <citation type="submission" date="2014-04" db="EMBL/GenBank/DDBJ databases">
        <title>Draft genome sequence of Bacillus azotoformans MEV2011, a (co-) denitrifying strain unable to grow in the presence of oxygen.</title>
        <authorList>
            <person name="Nielsen M."/>
            <person name="Schreiber L."/>
            <person name="Finster K."/>
            <person name="Schramm A."/>
        </authorList>
    </citation>
    <scope>NUCLEOTIDE SEQUENCE [LARGE SCALE GENOMIC DNA]</scope>
    <source>
        <strain evidence="9 10">MEV2011</strain>
    </source>
</reference>
<dbReference type="Proteomes" id="UP000027936">
    <property type="component" value="Unassembled WGS sequence"/>
</dbReference>
<feature type="binding site" evidence="6">
    <location>
        <position position="175"/>
    </location>
    <ligand>
        <name>substrate</name>
    </ligand>
</feature>
<dbReference type="PRINTS" id="PR00599">
    <property type="entry name" value="MAPEPTIDASE"/>
</dbReference>
<feature type="binding site" evidence="6">
    <location>
        <position position="105"/>
    </location>
    <ligand>
        <name>a divalent metal cation</name>
        <dbReference type="ChEBI" id="CHEBI:60240"/>
        <label>1</label>
    </ligand>
</feature>
<dbReference type="GO" id="GO:0070006">
    <property type="term" value="F:metalloaminopeptidase activity"/>
    <property type="evidence" value="ECO:0007669"/>
    <property type="project" value="UniProtKB-UniRule"/>
</dbReference>
<comment type="similarity">
    <text evidence="6">Belongs to the peptidase M24A family. Methionine aminopeptidase type 1 subfamily.</text>
</comment>
<comment type="caution">
    <text evidence="9">The sequence shown here is derived from an EMBL/GenBank/DDBJ whole genome shotgun (WGS) entry which is preliminary data.</text>
</comment>
<comment type="catalytic activity">
    <reaction evidence="6 7">
        <text>Release of N-terminal amino acids, preferentially methionine, from peptides and arylamides.</text>
        <dbReference type="EC" id="3.4.11.18"/>
    </reaction>
</comment>
<feature type="domain" description="Peptidase M24" evidence="8">
    <location>
        <begin position="11"/>
        <end position="239"/>
    </location>
</feature>
<evidence type="ECO:0000256" key="5">
    <source>
        <dbReference type="ARBA" id="ARBA00022801"/>
    </source>
</evidence>
<dbReference type="NCBIfam" id="TIGR00500">
    <property type="entry name" value="met_pdase_I"/>
    <property type="match status" value="1"/>
</dbReference>
<keyword evidence="2 6" id="KW-0031">Aminopeptidase</keyword>
<evidence type="ECO:0000256" key="4">
    <source>
        <dbReference type="ARBA" id="ARBA00022723"/>
    </source>
</evidence>
<protein>
    <recommendedName>
        <fullName evidence="6 7">Methionine aminopeptidase</fullName>
        <shortName evidence="6">MAP</shortName>
        <shortName evidence="6">MetAP</shortName>
        <ecNumber evidence="6 7">3.4.11.18</ecNumber>
    </recommendedName>
    <alternativeName>
        <fullName evidence="6">Peptidase M</fullName>
    </alternativeName>
</protein>
<dbReference type="SUPFAM" id="SSF55920">
    <property type="entry name" value="Creatinase/aminopeptidase"/>
    <property type="match status" value="1"/>
</dbReference>
<dbReference type="GO" id="GO:0006508">
    <property type="term" value="P:proteolysis"/>
    <property type="evidence" value="ECO:0007669"/>
    <property type="project" value="UniProtKB-KW"/>
</dbReference>
<dbReference type="GO" id="GO:0005829">
    <property type="term" value="C:cytosol"/>
    <property type="evidence" value="ECO:0007669"/>
    <property type="project" value="TreeGrafter"/>
</dbReference>